<dbReference type="SMART" id="SM00838">
    <property type="entry name" value="EFG_C"/>
    <property type="match status" value="1"/>
</dbReference>
<dbReference type="Pfam" id="PF00009">
    <property type="entry name" value="GTP_EFTU"/>
    <property type="match status" value="1"/>
</dbReference>
<comment type="caution">
    <text evidence="7">The sequence shown here is derived from an EMBL/GenBank/DDBJ whole genome shotgun (WGS) entry which is preliminary data.</text>
</comment>
<dbReference type="Gene3D" id="2.40.30.10">
    <property type="entry name" value="Translation factors"/>
    <property type="match status" value="1"/>
</dbReference>
<dbReference type="InterPro" id="IPR009022">
    <property type="entry name" value="EFG_III"/>
</dbReference>
<dbReference type="Gene3D" id="3.30.70.240">
    <property type="match status" value="1"/>
</dbReference>
<dbReference type="PROSITE" id="PS51722">
    <property type="entry name" value="G_TR_2"/>
    <property type="match status" value="1"/>
</dbReference>
<dbReference type="Pfam" id="PF14492">
    <property type="entry name" value="EFG_III"/>
    <property type="match status" value="1"/>
</dbReference>
<dbReference type="FunFam" id="3.30.70.870:FF:000001">
    <property type="entry name" value="Elongation factor G"/>
    <property type="match status" value="1"/>
</dbReference>
<dbReference type="Pfam" id="PF22042">
    <property type="entry name" value="EF-G_D2"/>
    <property type="match status" value="1"/>
</dbReference>
<keyword evidence="5" id="KW-0342">GTP-binding</keyword>
<dbReference type="Gene3D" id="3.40.50.300">
    <property type="entry name" value="P-loop containing nucleotide triphosphate hydrolases"/>
    <property type="match status" value="1"/>
</dbReference>
<dbReference type="InterPro" id="IPR031157">
    <property type="entry name" value="G_TR_CS"/>
</dbReference>
<dbReference type="SUPFAM" id="SSF52540">
    <property type="entry name" value="P-loop containing nucleoside triphosphate hydrolases"/>
    <property type="match status" value="1"/>
</dbReference>
<dbReference type="Proteomes" id="UP001516400">
    <property type="component" value="Unassembled WGS sequence"/>
</dbReference>
<dbReference type="InterPro" id="IPR020568">
    <property type="entry name" value="Ribosomal_Su5_D2-typ_SF"/>
</dbReference>
<dbReference type="SUPFAM" id="SSF50447">
    <property type="entry name" value="Translation proteins"/>
    <property type="match status" value="1"/>
</dbReference>
<dbReference type="FunFam" id="3.40.50.300:FF:000514">
    <property type="entry name" value="Ribosome-releasing factor 2, mitochondrial"/>
    <property type="match status" value="1"/>
</dbReference>
<dbReference type="CDD" id="cd16262">
    <property type="entry name" value="EFG_III"/>
    <property type="match status" value="1"/>
</dbReference>
<evidence type="ECO:0000313" key="8">
    <source>
        <dbReference type="Proteomes" id="UP001516400"/>
    </source>
</evidence>
<evidence type="ECO:0000256" key="3">
    <source>
        <dbReference type="ARBA" id="ARBA00022917"/>
    </source>
</evidence>
<dbReference type="InterPro" id="IPR014721">
    <property type="entry name" value="Ribsml_uS5_D2-typ_fold_subgr"/>
</dbReference>
<keyword evidence="2" id="KW-0251">Elongation factor</keyword>
<proteinExistence type="predicted"/>
<dbReference type="InterPro" id="IPR005225">
    <property type="entry name" value="Small_GTP-bd"/>
</dbReference>
<evidence type="ECO:0000256" key="4">
    <source>
        <dbReference type="ARBA" id="ARBA00023128"/>
    </source>
</evidence>
<dbReference type="SUPFAM" id="SSF54211">
    <property type="entry name" value="Ribosomal protein S5 domain 2-like"/>
    <property type="match status" value="1"/>
</dbReference>
<dbReference type="Gene3D" id="3.30.70.870">
    <property type="entry name" value="Elongation Factor G (Translational Gtpase), domain 3"/>
    <property type="match status" value="1"/>
</dbReference>
<keyword evidence="3" id="KW-0648">Protein biosynthesis</keyword>
<dbReference type="InterPro" id="IPR035647">
    <property type="entry name" value="EFG_III/V"/>
</dbReference>
<reference evidence="7 8" key="1">
    <citation type="journal article" date="2021" name="BMC Biol.">
        <title>Horizontally acquired antibacterial genes associated with adaptive radiation of ladybird beetles.</title>
        <authorList>
            <person name="Li H.S."/>
            <person name="Tang X.F."/>
            <person name="Huang Y.H."/>
            <person name="Xu Z.Y."/>
            <person name="Chen M.L."/>
            <person name="Du X.Y."/>
            <person name="Qiu B.Y."/>
            <person name="Chen P.T."/>
            <person name="Zhang W."/>
            <person name="Slipinski A."/>
            <person name="Escalona H.E."/>
            <person name="Waterhouse R.M."/>
            <person name="Zwick A."/>
            <person name="Pang H."/>
        </authorList>
    </citation>
    <scope>NUCLEOTIDE SEQUENCE [LARGE SCALE GENOMIC DNA]</scope>
    <source>
        <strain evidence="7">SYSU2018</strain>
    </source>
</reference>
<keyword evidence="8" id="KW-1185">Reference proteome</keyword>
<evidence type="ECO:0000259" key="6">
    <source>
        <dbReference type="PROSITE" id="PS51722"/>
    </source>
</evidence>
<dbReference type="NCBIfam" id="TIGR00231">
    <property type="entry name" value="small_GTP"/>
    <property type="match status" value="1"/>
</dbReference>
<dbReference type="GO" id="GO:0005525">
    <property type="term" value="F:GTP binding"/>
    <property type="evidence" value="ECO:0007669"/>
    <property type="project" value="UniProtKB-KW"/>
</dbReference>
<dbReference type="PANTHER" id="PTHR43261:SF1">
    <property type="entry name" value="RIBOSOME-RELEASING FACTOR 2, MITOCHONDRIAL"/>
    <property type="match status" value="1"/>
</dbReference>
<dbReference type="InterPro" id="IPR009000">
    <property type="entry name" value="Transl_B-barrel_sf"/>
</dbReference>
<dbReference type="PRINTS" id="PR00315">
    <property type="entry name" value="ELONGATNFCT"/>
</dbReference>
<evidence type="ECO:0000256" key="2">
    <source>
        <dbReference type="ARBA" id="ARBA00022768"/>
    </source>
</evidence>
<dbReference type="FunFam" id="3.30.70.240:FF:000001">
    <property type="entry name" value="Elongation factor G"/>
    <property type="match status" value="1"/>
</dbReference>
<dbReference type="InterPro" id="IPR053905">
    <property type="entry name" value="EF-G-like_DII"/>
</dbReference>
<dbReference type="SUPFAM" id="SSF54980">
    <property type="entry name" value="EF-G C-terminal domain-like"/>
    <property type="match status" value="2"/>
</dbReference>
<dbReference type="InterPro" id="IPR000640">
    <property type="entry name" value="EFG_V-like"/>
</dbReference>
<dbReference type="EMBL" id="JABFTP020000185">
    <property type="protein sequence ID" value="KAL3286202.1"/>
    <property type="molecule type" value="Genomic_DNA"/>
</dbReference>
<feature type="domain" description="Tr-type G" evidence="6">
    <location>
        <begin position="28"/>
        <end position="306"/>
    </location>
</feature>
<organism evidence="7 8">
    <name type="scientific">Cryptolaemus montrouzieri</name>
    <dbReference type="NCBI Taxonomy" id="559131"/>
    <lineage>
        <taxon>Eukaryota</taxon>
        <taxon>Metazoa</taxon>
        <taxon>Ecdysozoa</taxon>
        <taxon>Arthropoda</taxon>
        <taxon>Hexapoda</taxon>
        <taxon>Insecta</taxon>
        <taxon>Pterygota</taxon>
        <taxon>Neoptera</taxon>
        <taxon>Endopterygota</taxon>
        <taxon>Coleoptera</taxon>
        <taxon>Polyphaga</taxon>
        <taxon>Cucujiformia</taxon>
        <taxon>Coccinelloidea</taxon>
        <taxon>Coccinellidae</taxon>
        <taxon>Scymninae</taxon>
        <taxon>Scymnini</taxon>
        <taxon>Cryptolaemus</taxon>
    </lineage>
</organism>
<evidence type="ECO:0000313" key="7">
    <source>
        <dbReference type="EMBL" id="KAL3286202.1"/>
    </source>
</evidence>
<dbReference type="InterPro" id="IPR035649">
    <property type="entry name" value="EFG_V"/>
</dbReference>
<dbReference type="CDD" id="cd03713">
    <property type="entry name" value="EFG_mtEFG_C"/>
    <property type="match status" value="1"/>
</dbReference>
<dbReference type="GO" id="GO:0005759">
    <property type="term" value="C:mitochondrial matrix"/>
    <property type="evidence" value="ECO:0007669"/>
    <property type="project" value="UniProtKB-ARBA"/>
</dbReference>
<protein>
    <recommendedName>
        <fullName evidence="6">Tr-type G domain-containing protein</fullName>
    </recommendedName>
</protein>
<evidence type="ECO:0000256" key="5">
    <source>
        <dbReference type="ARBA" id="ARBA00023134"/>
    </source>
</evidence>
<dbReference type="GO" id="GO:0003746">
    <property type="term" value="F:translation elongation factor activity"/>
    <property type="evidence" value="ECO:0007669"/>
    <property type="project" value="UniProtKB-KW"/>
</dbReference>
<gene>
    <name evidence="7" type="ORF">HHI36_000712</name>
</gene>
<name>A0ABD2P6B9_9CUCU</name>
<sequence length="730" mass="82034">MRVVVNKILHYSLRKFSTNKMIKDVDIQKIRNIGILAHIDAGKTTTTERMLYYSGLISQMGEVHHGNTVTDYMAQERERGITITSAAVTFYWRNHQFNLIDTPGHIDFTMEVEQSLNVLDGAVFILDSSAGVEAQTLTVWSQSDRYKLPRIIFLNKMDRVDANVNMCLESIKQKLAIIPLCLQKPVKEAGKLQGLIDVLTMEKLSFTNSKLEKIPLTETEHPKLWNESMKLRSDIVDRLSEYNEILAEKIIAEDSIDNIKTTDIVNALKQETQKQTVVPIVMGSAYKNIGVQSLMDSIVLYLPSPDIRKELYKYFEDNLCAKAFKIIHSKQRGTLVFVRLYNGTLNKGQKVNSITQNKNEQVGRLYTAFADDLHEVDSIKNGNIGVVTGLKYTKLGDLLSNSASAAQKARERLLKAKHLKPEDPEEDLFGIQVKIPEPVFFCSIEPQSSAYQTPLDNALMELEREDPSLSVTHNHETGQTVLGGMGELHLEIIKDRILRDYKVEADLGELQINYREALIAKATDTLEFSSKIGSADQKFTITLSVIPTIEEVKETLIFEKTTEAAKNIAAIYYKHMLAIKNGIQVALEHGPRLSSKVSNVQVMLHFFWVGKGTSQTIITAGTTQLIQKMIREVGTDILEPVMSLEVVTPDEYLSAILADLSRRRAIIEDISIRANTKVVCSQTPLSELLGYSTILRTISSGTATFSMELLKYKGMPPLEEEKAIKNVRGF</sequence>
<dbReference type="PANTHER" id="PTHR43261">
    <property type="entry name" value="TRANSLATION ELONGATION FACTOR G-RELATED"/>
    <property type="match status" value="1"/>
</dbReference>
<keyword evidence="1" id="KW-0547">Nucleotide-binding</keyword>
<dbReference type="AlphaFoldDB" id="A0ABD2P6B9"/>
<dbReference type="Pfam" id="PF00679">
    <property type="entry name" value="EFG_C"/>
    <property type="match status" value="1"/>
</dbReference>
<dbReference type="InterPro" id="IPR000795">
    <property type="entry name" value="T_Tr_GTP-bd_dom"/>
</dbReference>
<dbReference type="PROSITE" id="PS00301">
    <property type="entry name" value="G_TR_1"/>
    <property type="match status" value="1"/>
</dbReference>
<dbReference type="InterPro" id="IPR027417">
    <property type="entry name" value="P-loop_NTPase"/>
</dbReference>
<keyword evidence="4" id="KW-0496">Mitochondrion</keyword>
<evidence type="ECO:0000256" key="1">
    <source>
        <dbReference type="ARBA" id="ARBA00022741"/>
    </source>
</evidence>
<dbReference type="InterPro" id="IPR041095">
    <property type="entry name" value="EFG_II"/>
</dbReference>
<accession>A0ABD2P6B9</accession>
<dbReference type="Gene3D" id="3.30.230.10">
    <property type="match status" value="1"/>
</dbReference>